<name>A0A7R7VG21_ASPCH</name>
<organism evidence="3 4">
    <name type="scientific">Aspergillus chevalieri</name>
    <name type="common">Eurotium chevalieri</name>
    <dbReference type="NCBI Taxonomy" id="182096"/>
    <lineage>
        <taxon>Eukaryota</taxon>
        <taxon>Fungi</taxon>
        <taxon>Dikarya</taxon>
        <taxon>Ascomycota</taxon>
        <taxon>Pezizomycotina</taxon>
        <taxon>Eurotiomycetes</taxon>
        <taxon>Eurotiomycetidae</taxon>
        <taxon>Eurotiales</taxon>
        <taxon>Aspergillaceae</taxon>
        <taxon>Aspergillus</taxon>
        <taxon>Aspergillus subgen. Aspergillus</taxon>
    </lineage>
</organism>
<dbReference type="PANTHER" id="PTHR34826:SF2">
    <property type="entry name" value="UPF0590 PROTEIN C409.17C"/>
    <property type="match status" value="1"/>
</dbReference>
<dbReference type="RefSeq" id="XP_043132491.1">
    <property type="nucleotide sequence ID" value="XM_043275933.1"/>
</dbReference>
<dbReference type="Pfam" id="PF08588">
    <property type="entry name" value="Duc1"/>
    <property type="match status" value="1"/>
</dbReference>
<evidence type="ECO:0000259" key="2">
    <source>
        <dbReference type="Pfam" id="PF08588"/>
    </source>
</evidence>
<feature type="region of interest" description="Disordered" evidence="1">
    <location>
        <begin position="1"/>
        <end position="36"/>
    </location>
</feature>
<feature type="domain" description="Domain of unknown function at the cortex 1" evidence="2">
    <location>
        <begin position="45"/>
        <end position="327"/>
    </location>
</feature>
<evidence type="ECO:0000313" key="3">
    <source>
        <dbReference type="EMBL" id="BCR83969.1"/>
    </source>
</evidence>
<sequence length="362" mass="40485">MAPCSRSTSSSRLTPSRRRSSSASKSNTSATSGELFDQAQHKKYRLKVTAGTQYYPSTHQVVPVNGDETVRIDNDLATVSLAVRIQGYNGTSLPAPNLPYMNLNTNWKIGYPDTSPTTHPIFTHPTHTTDQYSLTFSIIFKKPVNGNDLLFGHDFDRPIRDRLPPGFNTALRLVKWSIDPSMDGDAYADKPYLFSPALASWNQFRVGNKVKSGDEVPRVNGVVVQEGDEGGDAGKVREEAGVPGDASERMKFFQGEEERKKFVFEEGRVYSVGFGNPYLVFNDFSLRLPGFTLHATKYVDEKNHDLRYVLKNRETGEVYFVVLFTLVLVGTEQEKEHIKEAEDGTKETKEKDGNLGKIGWEA</sequence>
<dbReference type="GeneID" id="66978328"/>
<dbReference type="EMBL" id="AP024416">
    <property type="protein sequence ID" value="BCR83969.1"/>
    <property type="molecule type" value="Genomic_DNA"/>
</dbReference>
<dbReference type="PANTHER" id="PTHR34826">
    <property type="entry name" value="UPF0590 PROTEIN C409.17C"/>
    <property type="match status" value="1"/>
</dbReference>
<evidence type="ECO:0000256" key="1">
    <source>
        <dbReference type="SAM" id="MobiDB-lite"/>
    </source>
</evidence>
<feature type="compositionally biased region" description="Basic and acidic residues" evidence="1">
    <location>
        <begin position="338"/>
        <end position="354"/>
    </location>
</feature>
<dbReference type="InterPro" id="IPR013897">
    <property type="entry name" value="Duc1"/>
</dbReference>
<feature type="compositionally biased region" description="Low complexity" evidence="1">
    <location>
        <begin position="1"/>
        <end position="14"/>
    </location>
</feature>
<accession>A0A7R7VG21</accession>
<reference evidence="3" key="2">
    <citation type="submission" date="2021-02" db="EMBL/GenBank/DDBJ databases">
        <title>Aspergillus chevalieri M1 genome sequence.</title>
        <authorList>
            <person name="Kadooka C."/>
            <person name="Mori K."/>
            <person name="Futagami T."/>
        </authorList>
    </citation>
    <scope>NUCLEOTIDE SEQUENCE</scope>
    <source>
        <strain evidence="3">M1</strain>
    </source>
</reference>
<proteinExistence type="predicted"/>
<dbReference type="KEGG" id="ache:ACHE_11371A"/>
<feature type="compositionally biased region" description="Low complexity" evidence="1">
    <location>
        <begin position="21"/>
        <end position="32"/>
    </location>
</feature>
<protein>
    <recommendedName>
        <fullName evidence="2">Domain of unknown function at the cortex 1 domain-containing protein</fullName>
    </recommendedName>
</protein>
<evidence type="ECO:0000313" key="4">
    <source>
        <dbReference type="Proteomes" id="UP000637239"/>
    </source>
</evidence>
<keyword evidence="4" id="KW-1185">Reference proteome</keyword>
<dbReference type="AlphaFoldDB" id="A0A7R7VG21"/>
<gene>
    <name evidence="3" type="ORF">ACHE_11371A</name>
</gene>
<dbReference type="Proteomes" id="UP000637239">
    <property type="component" value="Chromosome 1"/>
</dbReference>
<reference evidence="3" key="1">
    <citation type="submission" date="2021-01" db="EMBL/GenBank/DDBJ databases">
        <authorList>
            <consortium name="Aspergillus chevalieri M1 genome sequencing consortium"/>
            <person name="Kazuki M."/>
            <person name="Futagami T."/>
        </authorList>
    </citation>
    <scope>NUCLEOTIDE SEQUENCE</scope>
    <source>
        <strain evidence="3">M1</strain>
    </source>
</reference>
<feature type="region of interest" description="Disordered" evidence="1">
    <location>
        <begin position="338"/>
        <end position="362"/>
    </location>
</feature>